<comment type="catalytic activity">
    <reaction evidence="1">
        <text>Hydrolysis of alkylated DNA, releasing 3-methyladenine, 3-methylguanine, 7-methylguanine and 7-methyladenine.</text>
        <dbReference type="EC" id="3.2.2.21"/>
    </reaction>
</comment>
<evidence type="ECO:0000259" key="5">
    <source>
        <dbReference type="SMART" id="SM00478"/>
    </source>
</evidence>
<dbReference type="InterPro" id="IPR011257">
    <property type="entry name" value="DNA_glycosylase"/>
</dbReference>
<evidence type="ECO:0000256" key="2">
    <source>
        <dbReference type="ARBA" id="ARBA00012000"/>
    </source>
</evidence>
<sequence>MTQSLSQQNIEQKLDEWAIINPLIKDALHQYGYPHYKAVEKGIASLARTIIGQQLHTKVADQIWQRVSECLGEVSADAFLSVDEEDLRQCGLSPAKINYLKDLAKRSATDLDLSLLPQNDGEAIDLLMSVHGIGRWTAENYLIFAERRSDIWPAADLGIRIAVGCFYKIPERPDVKKSRELGNDFCPYRSVMALFLWHQYTNKNYFE</sequence>
<keyword evidence="3" id="KW-0227">DNA damage</keyword>
<dbReference type="SUPFAM" id="SSF48150">
    <property type="entry name" value="DNA-glycosylase"/>
    <property type="match status" value="1"/>
</dbReference>
<dbReference type="GO" id="GO:0006285">
    <property type="term" value="P:base-excision repair, AP site formation"/>
    <property type="evidence" value="ECO:0007669"/>
    <property type="project" value="TreeGrafter"/>
</dbReference>
<dbReference type="SMART" id="SM00478">
    <property type="entry name" value="ENDO3c"/>
    <property type="match status" value="1"/>
</dbReference>
<dbReference type="GO" id="GO:0032993">
    <property type="term" value="C:protein-DNA complex"/>
    <property type="evidence" value="ECO:0007669"/>
    <property type="project" value="TreeGrafter"/>
</dbReference>
<name>A0A542W020_ZYMMB</name>
<dbReference type="EMBL" id="VFOF01000001">
    <property type="protein sequence ID" value="TQL16873.1"/>
    <property type="molecule type" value="Genomic_DNA"/>
</dbReference>
<dbReference type="GO" id="GO:0006307">
    <property type="term" value="P:DNA alkylation repair"/>
    <property type="evidence" value="ECO:0007669"/>
    <property type="project" value="TreeGrafter"/>
</dbReference>
<dbReference type="RefSeq" id="WP_141919267.1">
    <property type="nucleotide sequence ID" value="NZ_VFOF01000001.1"/>
</dbReference>
<comment type="caution">
    <text evidence="6">The sequence shown here is derived from an EMBL/GenBank/DDBJ whole genome shotgun (WGS) entry which is preliminary data.</text>
</comment>
<dbReference type="GO" id="GO:0032131">
    <property type="term" value="F:alkylated DNA binding"/>
    <property type="evidence" value="ECO:0007669"/>
    <property type="project" value="TreeGrafter"/>
</dbReference>
<dbReference type="GO" id="GO:0043916">
    <property type="term" value="F:DNA-7-methylguanine glycosylase activity"/>
    <property type="evidence" value="ECO:0007669"/>
    <property type="project" value="TreeGrafter"/>
</dbReference>
<dbReference type="AlphaFoldDB" id="A0A542W020"/>
<proteinExistence type="predicted"/>
<dbReference type="PANTHER" id="PTHR43003:SF5">
    <property type="entry name" value="DNA-3-METHYLADENINE GLYCOSYLASE"/>
    <property type="match status" value="1"/>
</dbReference>
<dbReference type="GO" id="GO:0005737">
    <property type="term" value="C:cytoplasm"/>
    <property type="evidence" value="ECO:0007669"/>
    <property type="project" value="TreeGrafter"/>
</dbReference>
<evidence type="ECO:0000256" key="4">
    <source>
        <dbReference type="ARBA" id="ARBA00023204"/>
    </source>
</evidence>
<evidence type="ECO:0000313" key="7">
    <source>
        <dbReference type="Proteomes" id="UP000316887"/>
    </source>
</evidence>
<dbReference type="GO" id="GO:0008725">
    <property type="term" value="F:DNA-3-methyladenine glycosylase activity"/>
    <property type="evidence" value="ECO:0007669"/>
    <property type="project" value="TreeGrafter"/>
</dbReference>
<dbReference type="PANTHER" id="PTHR43003">
    <property type="entry name" value="DNA-3-METHYLADENINE GLYCOSYLASE"/>
    <property type="match status" value="1"/>
</dbReference>
<dbReference type="InterPro" id="IPR003265">
    <property type="entry name" value="HhH-GPD_domain"/>
</dbReference>
<feature type="domain" description="HhH-GPD" evidence="5">
    <location>
        <begin position="51"/>
        <end position="201"/>
    </location>
</feature>
<dbReference type="CDD" id="cd00056">
    <property type="entry name" value="ENDO3c"/>
    <property type="match status" value="1"/>
</dbReference>
<keyword evidence="4" id="KW-0234">DNA repair</keyword>
<accession>A0A542W020</accession>
<dbReference type="InterPro" id="IPR051912">
    <property type="entry name" value="Alkylbase_DNA_Glycosylase/TA"/>
</dbReference>
<evidence type="ECO:0000313" key="6">
    <source>
        <dbReference type="EMBL" id="TQL16873.1"/>
    </source>
</evidence>
<organism evidence="6 7">
    <name type="scientific">Zymomonas mobilis</name>
    <dbReference type="NCBI Taxonomy" id="542"/>
    <lineage>
        <taxon>Bacteria</taxon>
        <taxon>Pseudomonadati</taxon>
        <taxon>Pseudomonadota</taxon>
        <taxon>Alphaproteobacteria</taxon>
        <taxon>Sphingomonadales</taxon>
        <taxon>Zymomonadaceae</taxon>
        <taxon>Zymomonas</taxon>
    </lineage>
</organism>
<dbReference type="EC" id="3.2.2.21" evidence="2"/>
<dbReference type="Pfam" id="PF00730">
    <property type="entry name" value="HhH-GPD"/>
    <property type="match status" value="1"/>
</dbReference>
<dbReference type="Gene3D" id="1.10.340.30">
    <property type="entry name" value="Hypothetical protein, domain 2"/>
    <property type="match status" value="1"/>
</dbReference>
<dbReference type="Gene3D" id="1.10.1670.40">
    <property type="match status" value="1"/>
</dbReference>
<protein>
    <recommendedName>
        <fullName evidence="2">DNA-3-methyladenine glycosylase II</fullName>
        <ecNumber evidence="2">3.2.2.21</ecNumber>
    </recommendedName>
</protein>
<evidence type="ECO:0000256" key="1">
    <source>
        <dbReference type="ARBA" id="ARBA00000086"/>
    </source>
</evidence>
<dbReference type="Proteomes" id="UP000316887">
    <property type="component" value="Unassembled WGS sequence"/>
</dbReference>
<gene>
    <name evidence="6" type="ORF">FBY58_0422</name>
</gene>
<reference evidence="6 7" key="1">
    <citation type="submission" date="2019-06" db="EMBL/GenBank/DDBJ databases">
        <title>Genome sequencing of Zymomonas mobilis strains for genetic engineering and biofuel applications.</title>
        <authorList>
            <person name="Teravest M."/>
        </authorList>
    </citation>
    <scope>NUCLEOTIDE SEQUENCE [LARGE SCALE GENOMIC DNA]</scope>
    <source>
        <strain evidence="6 7">AN0101</strain>
    </source>
</reference>
<evidence type="ECO:0000256" key="3">
    <source>
        <dbReference type="ARBA" id="ARBA00022763"/>
    </source>
</evidence>
<dbReference type="OrthoDB" id="9785929at2"/>